<name>A0ABW6A651_9BACT</name>
<reference evidence="3" key="1">
    <citation type="journal article" date="2019" name="Int. J. Syst. Evol. Microbiol.">
        <title>The Global Catalogue of Microorganisms (GCM) 10K type strain sequencing project: providing services to taxonomists for standard genome sequencing and annotation.</title>
        <authorList>
            <consortium name="The Broad Institute Genomics Platform"/>
            <consortium name="The Broad Institute Genome Sequencing Center for Infectious Disease"/>
            <person name="Wu L."/>
            <person name="Ma J."/>
        </authorList>
    </citation>
    <scope>NUCLEOTIDE SEQUENCE [LARGE SCALE GENOMIC DNA]</scope>
    <source>
        <strain evidence="3">KCTC 23299</strain>
    </source>
</reference>
<comment type="caution">
    <text evidence="2">The sequence shown here is derived from an EMBL/GenBank/DDBJ whole genome shotgun (WGS) entry which is preliminary data.</text>
</comment>
<evidence type="ECO:0000313" key="2">
    <source>
        <dbReference type="EMBL" id="MFD2920381.1"/>
    </source>
</evidence>
<feature type="signal peptide" evidence="1">
    <location>
        <begin position="1"/>
        <end position="18"/>
    </location>
</feature>
<gene>
    <name evidence="2" type="ORF">ACFS6H_11705</name>
</gene>
<dbReference type="PROSITE" id="PS51257">
    <property type="entry name" value="PROKAR_LIPOPROTEIN"/>
    <property type="match status" value="1"/>
</dbReference>
<accession>A0ABW6A651</accession>
<dbReference type="EMBL" id="JBHUOZ010000003">
    <property type="protein sequence ID" value="MFD2920381.1"/>
    <property type="molecule type" value="Genomic_DNA"/>
</dbReference>
<dbReference type="Proteomes" id="UP001597511">
    <property type="component" value="Unassembled WGS sequence"/>
</dbReference>
<dbReference type="RefSeq" id="WP_386098617.1">
    <property type="nucleotide sequence ID" value="NZ_JBHUOZ010000003.1"/>
</dbReference>
<feature type="chain" id="PRO_5046913039" evidence="1">
    <location>
        <begin position="19"/>
        <end position="70"/>
    </location>
</feature>
<sequence length="70" mass="7893">MKSVLLLFLLSGSIACNTASTVVYLCDSTAARRYHYRQDCRGLKNCGYQVREATIDEAREKGKTLCGWEK</sequence>
<evidence type="ECO:0000313" key="3">
    <source>
        <dbReference type="Proteomes" id="UP001597511"/>
    </source>
</evidence>
<protein>
    <submittedName>
        <fullName evidence="2">Uncharacterized protein</fullName>
    </submittedName>
</protein>
<keyword evidence="1" id="KW-0732">Signal</keyword>
<organism evidence="2 3">
    <name type="scientific">Terrimonas rubra</name>
    <dbReference type="NCBI Taxonomy" id="1035890"/>
    <lineage>
        <taxon>Bacteria</taxon>
        <taxon>Pseudomonadati</taxon>
        <taxon>Bacteroidota</taxon>
        <taxon>Chitinophagia</taxon>
        <taxon>Chitinophagales</taxon>
        <taxon>Chitinophagaceae</taxon>
        <taxon>Terrimonas</taxon>
    </lineage>
</organism>
<evidence type="ECO:0000256" key="1">
    <source>
        <dbReference type="SAM" id="SignalP"/>
    </source>
</evidence>
<keyword evidence="3" id="KW-1185">Reference proteome</keyword>
<proteinExistence type="predicted"/>